<reference evidence="1 2" key="1">
    <citation type="journal article" date="2010" name="Int. J. Syst. Evol. Microbiol.">
        <title>Vagococcus penaei sp. nov., isolated from spoilage microbiota of cooked shrimp (Penaeus vannamei).</title>
        <authorList>
            <person name="Jaffres E."/>
            <person name="Prevost H."/>
            <person name="Rossero A."/>
            <person name="Joffraud J.J."/>
            <person name="Dousset X."/>
        </authorList>
    </citation>
    <scope>NUCLEOTIDE SEQUENCE [LARGE SCALE GENOMIC DNA]</scope>
    <source>
        <strain evidence="1 2">CD276</strain>
    </source>
</reference>
<dbReference type="AlphaFoldDB" id="A0A1Q2D7J3"/>
<organism evidence="1 2">
    <name type="scientific">Vagococcus penaei</name>
    <dbReference type="NCBI Taxonomy" id="633807"/>
    <lineage>
        <taxon>Bacteria</taxon>
        <taxon>Bacillati</taxon>
        <taxon>Bacillota</taxon>
        <taxon>Bacilli</taxon>
        <taxon>Lactobacillales</taxon>
        <taxon>Enterococcaceae</taxon>
        <taxon>Vagococcus</taxon>
    </lineage>
</organism>
<accession>A0A1Q2D7J3</accession>
<protein>
    <submittedName>
        <fullName evidence="1">Uncharacterized protein</fullName>
    </submittedName>
</protein>
<sequence>MRKVFAIDGWYFRIFSKLANLMILNLLFILSVIPIVTAGIGLMSLIKTVQELRQDEMLSVVTVYARNFKQNIMRGLILLGVEVIGLAIPMSIIYLSLMYLPFLATLLMIVFSFVLLILSSFPLIYSLENQALIPALYQTIGFVTTKIALAIAIFIVPLVVGYLSFKVSLIFLFFMGISLIVYAQLSLMRR</sequence>
<dbReference type="STRING" id="633807.BW732_08690"/>
<gene>
    <name evidence="1" type="ORF">BW732_08690</name>
</gene>
<dbReference type="Proteomes" id="UP000188246">
    <property type="component" value="Chromosome"/>
</dbReference>
<dbReference type="OrthoDB" id="2186545at2"/>
<keyword evidence="2" id="KW-1185">Reference proteome</keyword>
<dbReference type="EMBL" id="CP019609">
    <property type="protein sequence ID" value="AQP54290.1"/>
    <property type="molecule type" value="Genomic_DNA"/>
</dbReference>
<proteinExistence type="predicted"/>
<name>A0A1Q2D7J3_9ENTE</name>
<dbReference type="RefSeq" id="WP_077276366.1">
    <property type="nucleotide sequence ID" value="NZ_NGJV01000005.1"/>
</dbReference>
<evidence type="ECO:0000313" key="1">
    <source>
        <dbReference type="EMBL" id="AQP54290.1"/>
    </source>
</evidence>
<evidence type="ECO:0000313" key="2">
    <source>
        <dbReference type="Proteomes" id="UP000188246"/>
    </source>
</evidence>
<dbReference type="KEGG" id="vpi:BW732_08690"/>